<dbReference type="CDD" id="cd11304">
    <property type="entry name" value="Cadherin_repeat"/>
    <property type="match status" value="4"/>
</dbReference>
<dbReference type="Gene3D" id="2.60.40.60">
    <property type="entry name" value="Cadherins"/>
    <property type="match status" value="6"/>
</dbReference>
<keyword evidence="13" id="KW-0325">Glycoprotein</keyword>
<evidence type="ECO:0000256" key="4">
    <source>
        <dbReference type="ARBA" id="ARBA00022692"/>
    </source>
</evidence>
<dbReference type="PRINTS" id="PR00205">
    <property type="entry name" value="CADHERIN"/>
</dbReference>
<feature type="domain" description="Cadherin" evidence="19">
    <location>
        <begin position="454"/>
        <end position="559"/>
    </location>
</feature>
<keyword evidence="3" id="KW-1003">Cell membrane</keyword>
<dbReference type="OrthoDB" id="6079678at2759"/>
<dbReference type="PROSITE" id="PS00232">
    <property type="entry name" value="CADHERIN_1"/>
    <property type="match status" value="2"/>
</dbReference>
<dbReference type="InterPro" id="IPR002126">
    <property type="entry name" value="Cadherin-like_dom"/>
</dbReference>
<evidence type="ECO:0000256" key="10">
    <source>
        <dbReference type="ARBA" id="ARBA00022949"/>
    </source>
</evidence>
<dbReference type="GO" id="GO:0007043">
    <property type="term" value="P:cell-cell junction assembly"/>
    <property type="evidence" value="ECO:0007669"/>
    <property type="project" value="TreeGrafter"/>
</dbReference>
<feature type="domain" description="Cadherin" evidence="19">
    <location>
        <begin position="126"/>
        <end position="234"/>
    </location>
</feature>
<dbReference type="STRING" id="48698.ENSPFOP00000001630"/>
<dbReference type="GO" id="GO:0030057">
    <property type="term" value="C:desmosome"/>
    <property type="evidence" value="ECO:0007669"/>
    <property type="project" value="UniProtKB-SubCell"/>
</dbReference>
<keyword evidence="21" id="KW-1185">Reference proteome</keyword>
<keyword evidence="11 17" id="KW-1133">Transmembrane helix</keyword>
<dbReference type="GO" id="GO:0044331">
    <property type="term" value="P:cell-cell adhesion mediated by cadherin"/>
    <property type="evidence" value="ECO:0007669"/>
    <property type="project" value="TreeGrafter"/>
</dbReference>
<feature type="chain" id="PRO_5001832443" evidence="18">
    <location>
        <begin position="21"/>
        <end position="897"/>
    </location>
</feature>
<dbReference type="SMART" id="SM00112">
    <property type="entry name" value="CA"/>
    <property type="match status" value="4"/>
</dbReference>
<dbReference type="GO" id="GO:0016342">
    <property type="term" value="C:catenin complex"/>
    <property type="evidence" value="ECO:0007669"/>
    <property type="project" value="TreeGrafter"/>
</dbReference>
<dbReference type="FunFam" id="2.60.40.60:FF:000019">
    <property type="entry name" value="Cadherin 2"/>
    <property type="match status" value="1"/>
</dbReference>
<dbReference type="Ensembl" id="ENSPFOT00000001633.2">
    <property type="protein sequence ID" value="ENSPFOP00000001630.2"/>
    <property type="gene ID" value="ENSPFOG00000001588.2"/>
</dbReference>
<dbReference type="GO" id="GO:0034332">
    <property type="term" value="P:adherens junction organization"/>
    <property type="evidence" value="ECO:0007669"/>
    <property type="project" value="TreeGrafter"/>
</dbReference>
<keyword evidence="4 15" id="KW-0812">Transmembrane</keyword>
<dbReference type="Pfam" id="PF08758">
    <property type="entry name" value="Cadherin_pro"/>
    <property type="match status" value="1"/>
</dbReference>
<dbReference type="PANTHER" id="PTHR24027">
    <property type="entry name" value="CADHERIN-23"/>
    <property type="match status" value="1"/>
</dbReference>
<evidence type="ECO:0000256" key="2">
    <source>
        <dbReference type="ARBA" id="ARBA00004568"/>
    </source>
</evidence>
<feature type="transmembrane region" description="Helical" evidence="17">
    <location>
        <begin position="666"/>
        <end position="689"/>
    </location>
</feature>
<dbReference type="GeneTree" id="ENSGT01030000234624"/>
<dbReference type="SUPFAM" id="SSF49313">
    <property type="entry name" value="Cadherin-like"/>
    <property type="match status" value="6"/>
</dbReference>
<keyword evidence="5" id="KW-0479">Metal-binding</keyword>
<dbReference type="GO" id="GO:0005912">
    <property type="term" value="C:adherens junction"/>
    <property type="evidence" value="ECO:0007669"/>
    <property type="project" value="TreeGrafter"/>
</dbReference>
<reference evidence="21" key="1">
    <citation type="submission" date="2013-10" db="EMBL/GenBank/DDBJ databases">
        <authorList>
            <person name="Schartl M."/>
            <person name="Warren W."/>
        </authorList>
    </citation>
    <scope>NUCLEOTIDE SEQUENCE [LARGE SCALE GENOMIC DNA]</scope>
    <source>
        <strain evidence="21">female</strain>
    </source>
</reference>
<evidence type="ECO:0000256" key="8">
    <source>
        <dbReference type="ARBA" id="ARBA00022837"/>
    </source>
</evidence>
<keyword evidence="6 18" id="KW-0732">Signal</keyword>
<keyword evidence="9 15" id="KW-0130">Cell adhesion</keyword>
<sequence length="897" mass="98462">MTTVLVYPVLSLLVLSFVESCYIPDSLHVVSPQTIPVGYQVTKVEAVGCDPKTLRFTVEDPSFTIQSNGVIVALSPVSVATRGRTFSVRAQDNSGPGSEMEVHLVCSTKQETNENGQVILKRTKRRWSPPPINILENDAGPFPKFLETIVSDSEVQHDVYYTIAGRGANLDPAGIFTLKSDDGTLYVHKTLDREMIAQYTLTINALDKVSHQPRDLPLDIVVKVDDVNDNAPEFLGKLEFTVLEQSLAEVVGKVNATDKDDPETDHVRIRYRLLDGLDFFHIHADTGVITTISKKLDRETKETHMVTIELRDLKGGHGCLSSTATATITLKDINDNPPTFTQSSYKTTVPENESDKLILRIPVNDKDLKDTPNWISKFVITKGNGNGNFRIATDPKTNEGLLYVAKPLNYETTKKVMLEISAQNQEKLVGASAEWMSVPVEVAVTDVDEGPEFLPPTVRYVVQENLPNGTVIGMYKAIDPETNSSVGILYYKVSDPGSWVGVNSNTGELTVTNTIDRESPLVQDGTYNITVKAVDATSKSGIGTVVLVIEDENDNKPTIPKELTLCKKQDGSLNSLVVVAEDNDASPFSSPFTYSMPAKHDGNWEVSSYNGTAAMLKQKQALPLGLHKVSFIVKDMQGNGGTQTTTVRICQCTNGACVKRGRSIELGPLGILTLLLPLFLLLLLCLLLLSTCTTKPEKIPLGDGEYSKGILIPSNTEAPGDEVDSFAFHSTSLEQGVKDSMKGSVVNTGWLGNKSTSTIGGHSVHENGYQQSIGLNAMNTHSMSSRKFDHYGQHFDTMGSQRLNMNGMDYDQYTMDNNLARTWKTHDLYLKQKLALMGGERDERYAGDIMHSYDYEGNESVHGSVGCCSEYGDKENLDFLNTLGPKFKTLGEVCTKR</sequence>
<feature type="domain" description="Cadherin" evidence="19">
    <location>
        <begin position="341"/>
        <end position="453"/>
    </location>
</feature>
<dbReference type="SMR" id="A0A087X777"/>
<feature type="signal peptide" evidence="18">
    <location>
        <begin position="1"/>
        <end position="20"/>
    </location>
</feature>
<dbReference type="Pfam" id="PF00028">
    <property type="entry name" value="Cadherin"/>
    <property type="match status" value="4"/>
</dbReference>
<dbReference type="OMA" id="VICKQKM"/>
<organism evidence="20 21">
    <name type="scientific">Poecilia formosa</name>
    <name type="common">Amazon molly</name>
    <name type="synonym">Limia formosa</name>
    <dbReference type="NCBI Taxonomy" id="48698"/>
    <lineage>
        <taxon>Eukaryota</taxon>
        <taxon>Metazoa</taxon>
        <taxon>Chordata</taxon>
        <taxon>Craniata</taxon>
        <taxon>Vertebrata</taxon>
        <taxon>Euteleostomi</taxon>
        <taxon>Actinopterygii</taxon>
        <taxon>Neopterygii</taxon>
        <taxon>Teleostei</taxon>
        <taxon>Neoteleostei</taxon>
        <taxon>Acanthomorphata</taxon>
        <taxon>Ovalentaria</taxon>
        <taxon>Atherinomorphae</taxon>
        <taxon>Cyprinodontiformes</taxon>
        <taxon>Poeciliidae</taxon>
        <taxon>Poeciliinae</taxon>
        <taxon>Poecilia</taxon>
    </lineage>
</organism>
<dbReference type="GO" id="GO:0016477">
    <property type="term" value="P:cell migration"/>
    <property type="evidence" value="ECO:0007669"/>
    <property type="project" value="TreeGrafter"/>
</dbReference>
<evidence type="ECO:0000256" key="1">
    <source>
        <dbReference type="ARBA" id="ARBA00004251"/>
    </source>
</evidence>
<evidence type="ECO:0000256" key="13">
    <source>
        <dbReference type="ARBA" id="ARBA00023180"/>
    </source>
</evidence>
<evidence type="ECO:0000256" key="17">
    <source>
        <dbReference type="SAM" id="Phobius"/>
    </source>
</evidence>
<dbReference type="PRINTS" id="PR01818">
    <property type="entry name" value="DESMOCADHERN"/>
</dbReference>
<accession>A0A087X777</accession>
<evidence type="ECO:0000256" key="7">
    <source>
        <dbReference type="ARBA" id="ARBA00022737"/>
    </source>
</evidence>
<evidence type="ECO:0000313" key="21">
    <source>
        <dbReference type="Proteomes" id="UP000028760"/>
    </source>
</evidence>
<evidence type="ECO:0000256" key="15">
    <source>
        <dbReference type="RuleBase" id="RU003318"/>
    </source>
</evidence>
<dbReference type="AlphaFoldDB" id="A0A087X777"/>
<dbReference type="FunFam" id="2.60.40.60:FF:000027">
    <property type="entry name" value="Cadherin 2"/>
    <property type="match status" value="1"/>
</dbReference>
<dbReference type="EMBL" id="AYCK01007782">
    <property type="status" value="NOT_ANNOTATED_CDS"/>
    <property type="molecule type" value="Genomic_DNA"/>
</dbReference>
<keyword evidence="8 14" id="KW-0106">Calcium</keyword>
<evidence type="ECO:0000256" key="16">
    <source>
        <dbReference type="RuleBase" id="RU004358"/>
    </source>
</evidence>
<dbReference type="GO" id="GO:0007156">
    <property type="term" value="P:homophilic cell adhesion via plasma membrane adhesion molecules"/>
    <property type="evidence" value="ECO:0007669"/>
    <property type="project" value="InterPro"/>
</dbReference>
<dbReference type="InterPro" id="IPR027397">
    <property type="entry name" value="Catenin-bd_sf"/>
</dbReference>
<evidence type="ECO:0000256" key="18">
    <source>
        <dbReference type="SAM" id="SignalP"/>
    </source>
</evidence>
<keyword evidence="12 17" id="KW-0472">Membrane</keyword>
<comment type="subcellular location">
    <subcellularLocation>
        <location evidence="2">Cell junction</location>
        <location evidence="2">Desmosome</location>
    </subcellularLocation>
    <subcellularLocation>
        <location evidence="1 15">Cell membrane</location>
        <topology evidence="1 15">Single-pass type I membrane protein</topology>
    </subcellularLocation>
</comment>
<reference evidence="20" key="3">
    <citation type="submission" date="2025-09" db="UniProtKB">
        <authorList>
            <consortium name="Ensembl"/>
        </authorList>
    </citation>
    <scope>IDENTIFICATION</scope>
</reference>
<dbReference type="InterPro" id="IPR000233">
    <property type="entry name" value="Cadherin_Y-type_LIR"/>
</dbReference>
<evidence type="ECO:0000259" key="19">
    <source>
        <dbReference type="PROSITE" id="PS50268"/>
    </source>
</evidence>
<evidence type="ECO:0000313" key="20">
    <source>
        <dbReference type="Ensembl" id="ENSPFOP00000001630.2"/>
    </source>
</evidence>
<name>A0A087X777_POEFO</name>
<dbReference type="Pfam" id="PF01049">
    <property type="entry name" value="CADH_Y-type_LIR"/>
    <property type="match status" value="1"/>
</dbReference>
<dbReference type="GO" id="GO:0000902">
    <property type="term" value="P:cell morphogenesis"/>
    <property type="evidence" value="ECO:0007669"/>
    <property type="project" value="TreeGrafter"/>
</dbReference>
<keyword evidence="7" id="KW-0677">Repeat</keyword>
<evidence type="ECO:0000256" key="11">
    <source>
        <dbReference type="ARBA" id="ARBA00022989"/>
    </source>
</evidence>
<dbReference type="FunFam" id="2.60.40.60:FF:000011">
    <property type="entry name" value="Cadherin 1"/>
    <property type="match status" value="1"/>
</dbReference>
<proteinExistence type="predicted"/>
<protein>
    <submittedName>
        <fullName evidence="20">Desmocollin 1</fullName>
    </submittedName>
</protein>
<evidence type="ECO:0000256" key="14">
    <source>
        <dbReference type="PROSITE-ProRule" id="PRU00043"/>
    </source>
</evidence>
<dbReference type="GO" id="GO:0008013">
    <property type="term" value="F:beta-catenin binding"/>
    <property type="evidence" value="ECO:0007669"/>
    <property type="project" value="TreeGrafter"/>
</dbReference>
<comment type="function">
    <text evidence="16">A component of desmosome cell-cell junctions which are required for positive regulation of cellular adhesion. Involved in the interaction of plaque proteins and intermediate filaments mediating cell-cell adhesion.</text>
</comment>
<dbReference type="GO" id="GO:0016339">
    <property type="term" value="P:calcium-dependent cell-cell adhesion via plasma membrane cell adhesion molecules"/>
    <property type="evidence" value="ECO:0007669"/>
    <property type="project" value="TreeGrafter"/>
</dbReference>
<dbReference type="SMART" id="SM01055">
    <property type="entry name" value="Cadherin_pro"/>
    <property type="match status" value="1"/>
</dbReference>
<dbReference type="InterPro" id="IPR009122">
    <property type="entry name" value="Desmosomal_cadherin"/>
</dbReference>
<dbReference type="PROSITE" id="PS50268">
    <property type="entry name" value="CADHERIN_2"/>
    <property type="match status" value="4"/>
</dbReference>
<evidence type="ECO:0000256" key="3">
    <source>
        <dbReference type="ARBA" id="ARBA00022475"/>
    </source>
</evidence>
<dbReference type="Proteomes" id="UP000028760">
    <property type="component" value="Unassembled WGS sequence"/>
</dbReference>
<dbReference type="Gene3D" id="4.10.900.10">
    <property type="entry name" value="TCF3-CBD (Catenin binding domain)"/>
    <property type="match status" value="1"/>
</dbReference>
<evidence type="ECO:0000256" key="5">
    <source>
        <dbReference type="ARBA" id="ARBA00022723"/>
    </source>
</evidence>
<dbReference type="InterPro" id="IPR014868">
    <property type="entry name" value="Cadherin_pro_dom"/>
</dbReference>
<dbReference type="GO" id="GO:0005509">
    <property type="term" value="F:calcium ion binding"/>
    <property type="evidence" value="ECO:0007669"/>
    <property type="project" value="UniProtKB-UniRule"/>
</dbReference>
<dbReference type="PANTHER" id="PTHR24027:SF422">
    <property type="entry name" value="CADHERIN DOMAIN-CONTAINING PROTEIN"/>
    <property type="match status" value="1"/>
</dbReference>
<dbReference type="InterPro" id="IPR039808">
    <property type="entry name" value="Cadherin"/>
</dbReference>
<keyword evidence="10" id="KW-0965">Cell junction</keyword>
<dbReference type="KEGG" id="pfor:103143007"/>
<feature type="domain" description="Cadherin" evidence="19">
    <location>
        <begin position="251"/>
        <end position="340"/>
    </location>
</feature>
<dbReference type="InterPro" id="IPR020894">
    <property type="entry name" value="Cadherin_CS"/>
</dbReference>
<dbReference type="PRINTS" id="PR01820">
    <property type="entry name" value="DESMOCOLLIN"/>
</dbReference>
<reference evidence="20" key="2">
    <citation type="submission" date="2025-08" db="UniProtKB">
        <authorList>
            <consortium name="Ensembl"/>
        </authorList>
    </citation>
    <scope>IDENTIFICATION</scope>
</reference>
<dbReference type="GO" id="GO:0045296">
    <property type="term" value="F:cadherin binding"/>
    <property type="evidence" value="ECO:0007669"/>
    <property type="project" value="TreeGrafter"/>
</dbReference>
<evidence type="ECO:0000256" key="12">
    <source>
        <dbReference type="ARBA" id="ARBA00023136"/>
    </source>
</evidence>
<dbReference type="GeneID" id="103143007"/>
<dbReference type="RefSeq" id="XP_007559425.1">
    <property type="nucleotide sequence ID" value="XM_007559363.2"/>
</dbReference>
<dbReference type="eggNOG" id="KOG3594">
    <property type="taxonomic scope" value="Eukaryota"/>
</dbReference>
<dbReference type="GO" id="GO:0060027">
    <property type="term" value="P:convergent extension involved in gastrulation"/>
    <property type="evidence" value="ECO:0007669"/>
    <property type="project" value="UniProtKB-ARBA"/>
</dbReference>
<evidence type="ECO:0000256" key="9">
    <source>
        <dbReference type="ARBA" id="ARBA00022889"/>
    </source>
</evidence>
<dbReference type="InterPro" id="IPR015919">
    <property type="entry name" value="Cadherin-like_sf"/>
</dbReference>
<evidence type="ECO:0000256" key="6">
    <source>
        <dbReference type="ARBA" id="ARBA00022729"/>
    </source>
</evidence>